<accession>A0A8H6HUF8</accession>
<keyword evidence="3" id="KW-1185">Reference proteome</keyword>
<sequence>MYYVRKPSPAKFATGALKQPNAEQELPGWRDGTFISLGVPFYTASGEGSPEPCPQNRETWALPDAGNLNMPTVVRTRWTAAHCSYNIVVSFTYLVAPLMLTPTSLVNPLGYPARGSAPSQINSYRRKTHVHILFLIPKATDPFNFLKPARARISLWVSQYLQSHTLLHHINLSNSRVKTGYCKTEFLSHPERYTYVRSASESNPSDLTILPTQSTKAPTANLEELPYITACSQPTYIPNPRRPTHTNNTPPNPPAESTQSTINNQNKRPTTREHTPRSTRTDQPVQPH</sequence>
<organism evidence="2 3">
    <name type="scientific">Ephemerocybe angulata</name>
    <dbReference type="NCBI Taxonomy" id="980116"/>
    <lineage>
        <taxon>Eukaryota</taxon>
        <taxon>Fungi</taxon>
        <taxon>Dikarya</taxon>
        <taxon>Basidiomycota</taxon>
        <taxon>Agaricomycotina</taxon>
        <taxon>Agaricomycetes</taxon>
        <taxon>Agaricomycetidae</taxon>
        <taxon>Agaricales</taxon>
        <taxon>Agaricineae</taxon>
        <taxon>Psathyrellaceae</taxon>
        <taxon>Ephemerocybe</taxon>
    </lineage>
</organism>
<proteinExistence type="predicted"/>
<protein>
    <submittedName>
        <fullName evidence="2">Uncharacterized protein</fullName>
    </submittedName>
</protein>
<evidence type="ECO:0000313" key="2">
    <source>
        <dbReference type="EMBL" id="KAF6751981.1"/>
    </source>
</evidence>
<feature type="region of interest" description="Disordered" evidence="1">
    <location>
        <begin position="232"/>
        <end position="288"/>
    </location>
</feature>
<dbReference type="EMBL" id="JACGCI010000046">
    <property type="protein sequence ID" value="KAF6751981.1"/>
    <property type="molecule type" value="Genomic_DNA"/>
</dbReference>
<feature type="compositionally biased region" description="Polar residues" evidence="1">
    <location>
        <begin position="255"/>
        <end position="268"/>
    </location>
</feature>
<name>A0A8H6HUF8_9AGAR</name>
<gene>
    <name evidence="2" type="ORF">DFP72DRAFT_1047375</name>
</gene>
<comment type="caution">
    <text evidence="2">The sequence shown here is derived from an EMBL/GenBank/DDBJ whole genome shotgun (WGS) entry which is preliminary data.</text>
</comment>
<feature type="compositionally biased region" description="Basic and acidic residues" evidence="1">
    <location>
        <begin position="270"/>
        <end position="280"/>
    </location>
</feature>
<evidence type="ECO:0000313" key="3">
    <source>
        <dbReference type="Proteomes" id="UP000521943"/>
    </source>
</evidence>
<dbReference type="Proteomes" id="UP000521943">
    <property type="component" value="Unassembled WGS sequence"/>
</dbReference>
<dbReference type="AlphaFoldDB" id="A0A8H6HUF8"/>
<evidence type="ECO:0000256" key="1">
    <source>
        <dbReference type="SAM" id="MobiDB-lite"/>
    </source>
</evidence>
<reference evidence="2 3" key="1">
    <citation type="submission" date="2020-07" db="EMBL/GenBank/DDBJ databases">
        <title>Comparative genomics of pyrophilous fungi reveals a link between fire events and developmental genes.</title>
        <authorList>
            <consortium name="DOE Joint Genome Institute"/>
            <person name="Steindorff A.S."/>
            <person name="Carver A."/>
            <person name="Calhoun S."/>
            <person name="Stillman K."/>
            <person name="Liu H."/>
            <person name="Lipzen A."/>
            <person name="Pangilinan J."/>
            <person name="Labutti K."/>
            <person name="Bruns T.D."/>
            <person name="Grigoriev I.V."/>
        </authorList>
    </citation>
    <scope>NUCLEOTIDE SEQUENCE [LARGE SCALE GENOMIC DNA]</scope>
    <source>
        <strain evidence="2 3">CBS 144469</strain>
    </source>
</reference>